<evidence type="ECO:0000256" key="1">
    <source>
        <dbReference type="ARBA" id="ARBA00008140"/>
    </source>
</evidence>
<keyword evidence="3" id="KW-0378">Hydrolase</keyword>
<protein>
    <submittedName>
        <fullName evidence="7">DUF862 domain-containing protein</fullName>
    </submittedName>
</protein>
<dbReference type="GO" id="GO:0101005">
    <property type="term" value="F:deubiquitinase activity"/>
    <property type="evidence" value="ECO:0007669"/>
    <property type="project" value="TreeGrafter"/>
</dbReference>
<dbReference type="WBParaSite" id="PTRK_0001177100.1">
    <property type="protein sequence ID" value="PTRK_0001177100.1"/>
    <property type="gene ID" value="PTRK_0001177100"/>
</dbReference>
<dbReference type="Proteomes" id="UP000038045">
    <property type="component" value="Unplaced"/>
</dbReference>
<evidence type="ECO:0000313" key="6">
    <source>
        <dbReference type="Proteomes" id="UP000038045"/>
    </source>
</evidence>
<feature type="compositionally biased region" description="Low complexity" evidence="4">
    <location>
        <begin position="227"/>
        <end position="244"/>
    </location>
</feature>
<dbReference type="AlphaFoldDB" id="A0A0N4ZTE2"/>
<dbReference type="PANTHER" id="PTHR12378">
    <property type="entry name" value="DESUMOYLATING ISOPEPTIDASE"/>
    <property type="match status" value="1"/>
</dbReference>
<proteinExistence type="inferred from homology"/>
<evidence type="ECO:0000256" key="3">
    <source>
        <dbReference type="ARBA" id="ARBA00022801"/>
    </source>
</evidence>
<feature type="region of interest" description="Disordered" evidence="4">
    <location>
        <begin position="224"/>
        <end position="247"/>
    </location>
</feature>
<dbReference type="SMART" id="SM01179">
    <property type="entry name" value="DUF862"/>
    <property type="match status" value="1"/>
</dbReference>
<dbReference type="GO" id="GO:0006508">
    <property type="term" value="P:proteolysis"/>
    <property type="evidence" value="ECO:0007669"/>
    <property type="project" value="UniProtKB-KW"/>
</dbReference>
<evidence type="ECO:0000256" key="4">
    <source>
        <dbReference type="SAM" id="MobiDB-lite"/>
    </source>
</evidence>
<sequence length="278" mass="30882">MVRAPVRLNVYDMYWINEYASTLGVGVFHSGIEIYGVEYAYGGHPFEFSGVFENTPQEADELGDNFKFRESIIIGETDFSASDIKHIIKQLGQDFKGNAYHLICKNCNHFSAEFAKILTGVEIPGWINRLASISQNIPFLEKMIPQEWLTPVALQETIDSKQSLVNSTPGTVISKQVPTKSGTLNYPINVDYAKEATEEGEYSSTGKGINRQNGSSMWKLFQRRDSNNSSDDSSSGRTSSPGPSLQKFWNSLKTIANEELSLTSNQQQTASLPASARE</sequence>
<dbReference type="PANTHER" id="PTHR12378:SF80">
    <property type="entry name" value="IP06716P-RELATED"/>
    <property type="match status" value="1"/>
</dbReference>
<evidence type="ECO:0000313" key="7">
    <source>
        <dbReference type="WBParaSite" id="PTRK_0001177100.1"/>
    </source>
</evidence>
<evidence type="ECO:0000259" key="5">
    <source>
        <dbReference type="PROSITE" id="PS51858"/>
    </source>
</evidence>
<dbReference type="STRING" id="131310.A0A0N4ZTE2"/>
<dbReference type="PROSITE" id="PS51858">
    <property type="entry name" value="PPPDE"/>
    <property type="match status" value="1"/>
</dbReference>
<keyword evidence="2" id="KW-0645">Protease</keyword>
<evidence type="ECO:0000256" key="2">
    <source>
        <dbReference type="ARBA" id="ARBA00022670"/>
    </source>
</evidence>
<organism evidence="6 7">
    <name type="scientific">Parastrongyloides trichosuri</name>
    <name type="common">Possum-specific nematode worm</name>
    <dbReference type="NCBI Taxonomy" id="131310"/>
    <lineage>
        <taxon>Eukaryota</taxon>
        <taxon>Metazoa</taxon>
        <taxon>Ecdysozoa</taxon>
        <taxon>Nematoda</taxon>
        <taxon>Chromadorea</taxon>
        <taxon>Rhabditida</taxon>
        <taxon>Tylenchina</taxon>
        <taxon>Panagrolaimomorpha</taxon>
        <taxon>Strongyloidoidea</taxon>
        <taxon>Strongyloididae</taxon>
        <taxon>Parastrongyloides</taxon>
    </lineage>
</organism>
<dbReference type="Gene3D" id="3.90.1720.30">
    <property type="entry name" value="PPPDE domains"/>
    <property type="match status" value="1"/>
</dbReference>
<keyword evidence="6" id="KW-1185">Reference proteome</keyword>
<dbReference type="InterPro" id="IPR042266">
    <property type="entry name" value="PPPDE_sf"/>
</dbReference>
<feature type="domain" description="PPPDE" evidence="5">
    <location>
        <begin position="4"/>
        <end position="148"/>
    </location>
</feature>
<name>A0A0N4ZTE2_PARTI</name>
<reference evidence="7" key="1">
    <citation type="submission" date="2017-02" db="UniProtKB">
        <authorList>
            <consortium name="WormBaseParasite"/>
        </authorList>
    </citation>
    <scope>IDENTIFICATION</scope>
</reference>
<comment type="similarity">
    <text evidence="1">Belongs to the DeSI family.</text>
</comment>
<dbReference type="Pfam" id="PF05903">
    <property type="entry name" value="Peptidase_C97"/>
    <property type="match status" value="1"/>
</dbReference>
<dbReference type="GO" id="GO:0016579">
    <property type="term" value="P:protein deubiquitination"/>
    <property type="evidence" value="ECO:0007669"/>
    <property type="project" value="TreeGrafter"/>
</dbReference>
<dbReference type="InterPro" id="IPR008580">
    <property type="entry name" value="PPPDE_dom"/>
</dbReference>
<accession>A0A0N4ZTE2</accession>